<dbReference type="InterPro" id="IPR052732">
    <property type="entry name" value="Cell-binding_unc_protein"/>
</dbReference>
<dbReference type="RefSeq" id="WP_345549641.1">
    <property type="nucleotide sequence ID" value="NZ_BAABRT010000007.1"/>
</dbReference>
<dbReference type="PANTHER" id="PTHR43883:SF1">
    <property type="entry name" value="GLUCONOKINASE"/>
    <property type="match status" value="1"/>
</dbReference>
<name>A0ABP9WMX2_9GAMM</name>
<reference evidence="1 2" key="1">
    <citation type="submission" date="2024-02" db="EMBL/GenBank/DDBJ databases">
        <title>Microbulbifer aestuariivivens NBRC 112533.</title>
        <authorList>
            <person name="Ichikawa N."/>
            <person name="Katano-Makiyama Y."/>
            <person name="Hidaka K."/>
        </authorList>
    </citation>
    <scope>NUCLEOTIDE SEQUENCE [LARGE SCALE GENOMIC DNA]</scope>
    <source>
        <strain evidence="1 2">NBRC 112533</strain>
    </source>
</reference>
<gene>
    <name evidence="1" type="ORF">Maes01_01129</name>
</gene>
<dbReference type="EMBL" id="BAABRT010000007">
    <property type="protein sequence ID" value="GAA5524572.1"/>
    <property type="molecule type" value="Genomic_DNA"/>
</dbReference>
<sequence>MAVTLSPTPSNQPGLEEKTRFLLDPASYGAATTRVTMVETHMARVFLTDQHAYKMKKPVRSSYLDFSSLDKRYGVLNDELRLNRRLTDDVYLKLAALRLLPGGALYLDDGHARDGGDGGDGVAVEWLVQMRRLPEADCLAQQIGAVPKQALSPLLRRLCDFYRDSQPIAMSGDQYLAHLRRQIGALWRQLLLPGLALDPRTINPLASDLLRFVDHSTDLLAQRAEGGRILEGHGDLRPEHCFLSTPPQIIDCLEFSRDLRCVDPLDEVGYLALECELLGRADLSEFIAATYAGECADQAPERLCWFYRAYRALLRGQLAGAHLLDANVAQPERWRQKTQRYLQSARDYAHRL</sequence>
<accession>A0ABP9WMX2</accession>
<organism evidence="1 2">
    <name type="scientific">Microbulbifer aestuariivivens</name>
    <dbReference type="NCBI Taxonomy" id="1908308"/>
    <lineage>
        <taxon>Bacteria</taxon>
        <taxon>Pseudomonadati</taxon>
        <taxon>Pseudomonadota</taxon>
        <taxon>Gammaproteobacteria</taxon>
        <taxon>Cellvibrionales</taxon>
        <taxon>Microbulbiferaceae</taxon>
        <taxon>Microbulbifer</taxon>
    </lineage>
</organism>
<evidence type="ECO:0000313" key="1">
    <source>
        <dbReference type="EMBL" id="GAA5524572.1"/>
    </source>
</evidence>
<dbReference type="PANTHER" id="PTHR43883">
    <property type="entry name" value="SLR0207 PROTEIN"/>
    <property type="match status" value="1"/>
</dbReference>
<protein>
    <submittedName>
        <fullName evidence="1">Uncharacterized protein Rv2004c</fullName>
    </submittedName>
</protein>
<comment type="caution">
    <text evidence="1">The sequence shown here is derived from an EMBL/GenBank/DDBJ whole genome shotgun (WGS) entry which is preliminary data.</text>
</comment>
<dbReference type="Proteomes" id="UP001408594">
    <property type="component" value="Unassembled WGS sequence"/>
</dbReference>
<evidence type="ECO:0000313" key="2">
    <source>
        <dbReference type="Proteomes" id="UP001408594"/>
    </source>
</evidence>
<keyword evidence="2" id="KW-1185">Reference proteome</keyword>
<proteinExistence type="predicted"/>